<gene>
    <name evidence="1" type="ORF">LACBIDRAFT_312363</name>
</gene>
<dbReference type="Proteomes" id="UP000001194">
    <property type="component" value="Unassembled WGS sequence"/>
</dbReference>
<name>B0DW13_LACBS</name>
<dbReference type="KEGG" id="lbc:LACBIDRAFT_312363"/>
<proteinExistence type="predicted"/>
<keyword evidence="2" id="KW-1185">Reference proteome</keyword>
<organism evidence="2">
    <name type="scientific">Laccaria bicolor (strain S238N-H82 / ATCC MYA-4686)</name>
    <name type="common">Bicoloured deceiver</name>
    <name type="synonym">Laccaria laccata var. bicolor</name>
    <dbReference type="NCBI Taxonomy" id="486041"/>
    <lineage>
        <taxon>Eukaryota</taxon>
        <taxon>Fungi</taxon>
        <taxon>Dikarya</taxon>
        <taxon>Basidiomycota</taxon>
        <taxon>Agaricomycotina</taxon>
        <taxon>Agaricomycetes</taxon>
        <taxon>Agaricomycetidae</taxon>
        <taxon>Agaricales</taxon>
        <taxon>Agaricineae</taxon>
        <taxon>Hydnangiaceae</taxon>
        <taxon>Laccaria</taxon>
    </lineage>
</organism>
<dbReference type="HOGENOM" id="CLU_202222_0_0_1"/>
<accession>B0DW13</accession>
<evidence type="ECO:0000313" key="2">
    <source>
        <dbReference type="Proteomes" id="UP000001194"/>
    </source>
</evidence>
<dbReference type="GeneID" id="6083775"/>
<protein>
    <submittedName>
        <fullName evidence="1">Predicted protein</fullName>
    </submittedName>
</protein>
<reference evidence="1 2" key="1">
    <citation type="journal article" date="2008" name="Nature">
        <title>The genome of Laccaria bicolor provides insights into mycorrhizal symbiosis.</title>
        <authorList>
            <person name="Martin F."/>
            <person name="Aerts A."/>
            <person name="Ahren D."/>
            <person name="Brun A."/>
            <person name="Danchin E.G.J."/>
            <person name="Duchaussoy F."/>
            <person name="Gibon J."/>
            <person name="Kohler A."/>
            <person name="Lindquist E."/>
            <person name="Pereda V."/>
            <person name="Salamov A."/>
            <person name="Shapiro H.J."/>
            <person name="Wuyts J."/>
            <person name="Blaudez D."/>
            <person name="Buee M."/>
            <person name="Brokstein P."/>
            <person name="Canbaeck B."/>
            <person name="Cohen D."/>
            <person name="Courty P.E."/>
            <person name="Coutinho P.M."/>
            <person name="Delaruelle C."/>
            <person name="Detter J.C."/>
            <person name="Deveau A."/>
            <person name="DiFazio S."/>
            <person name="Duplessis S."/>
            <person name="Fraissinet-Tachet L."/>
            <person name="Lucic E."/>
            <person name="Frey-Klett P."/>
            <person name="Fourrey C."/>
            <person name="Feussner I."/>
            <person name="Gay G."/>
            <person name="Grimwood J."/>
            <person name="Hoegger P.J."/>
            <person name="Jain P."/>
            <person name="Kilaru S."/>
            <person name="Labbe J."/>
            <person name="Lin Y.C."/>
            <person name="Legue V."/>
            <person name="Le Tacon F."/>
            <person name="Marmeisse R."/>
            <person name="Melayah D."/>
            <person name="Montanini B."/>
            <person name="Muratet M."/>
            <person name="Nehls U."/>
            <person name="Niculita-Hirzel H."/>
            <person name="Oudot-Le Secq M.P."/>
            <person name="Peter M."/>
            <person name="Quesneville H."/>
            <person name="Rajashekar B."/>
            <person name="Reich M."/>
            <person name="Rouhier N."/>
            <person name="Schmutz J."/>
            <person name="Yin T."/>
            <person name="Chalot M."/>
            <person name="Henrissat B."/>
            <person name="Kuees U."/>
            <person name="Lucas S."/>
            <person name="Van de Peer Y."/>
            <person name="Podila G.K."/>
            <person name="Polle A."/>
            <person name="Pukkila P.J."/>
            <person name="Richardson P.M."/>
            <person name="Rouze P."/>
            <person name="Sanders I.R."/>
            <person name="Stajich J.E."/>
            <person name="Tunlid A."/>
            <person name="Tuskan G."/>
            <person name="Grigoriev I.V."/>
        </authorList>
    </citation>
    <scope>NUCLEOTIDE SEQUENCE [LARGE SCALE GENOMIC DNA]</scope>
    <source>
        <strain evidence="2">S238N-H82 / ATCC MYA-4686</strain>
    </source>
</reference>
<evidence type="ECO:0000313" key="1">
    <source>
        <dbReference type="EMBL" id="EDR01264.1"/>
    </source>
</evidence>
<dbReference type="RefSeq" id="XP_001888140.1">
    <property type="nucleotide sequence ID" value="XM_001888105.1"/>
</dbReference>
<dbReference type="EMBL" id="DS547141">
    <property type="protein sequence ID" value="EDR01264.1"/>
    <property type="molecule type" value="Genomic_DNA"/>
</dbReference>
<dbReference type="OrthoDB" id="2669721at2759"/>
<dbReference type="AlphaFoldDB" id="B0DW13"/>
<sequence length="80" mass="9337">MSYRHKRTQEILKIHQAIEDGEDIEFVYEDFLSGSDYLDLVEQLDISGDDTVAIYSFDGAQLYRNKGSDTWICSVHYLRI</sequence>
<dbReference type="InParanoid" id="B0DW13"/>